<dbReference type="STRING" id="477974.Daud_0129"/>
<reference evidence="3" key="1">
    <citation type="submission" date="2007-10" db="EMBL/GenBank/DDBJ databases">
        <title>Complete sequence of chromosome of Desulforudis audaxviator MP104C.</title>
        <authorList>
            <person name="Copeland A."/>
            <person name="Lucas S."/>
            <person name="Lapidus A."/>
            <person name="Barry K."/>
            <person name="Glavina del Rio T."/>
            <person name="Dalin E."/>
            <person name="Tice H."/>
            <person name="Bruce D."/>
            <person name="Pitluck S."/>
            <person name="Lowry S.R."/>
            <person name="Larimer F."/>
            <person name="Land M.L."/>
            <person name="Hauser L."/>
            <person name="Kyrpides N."/>
            <person name="Ivanova N.N."/>
            <person name="Richardson P."/>
        </authorList>
    </citation>
    <scope>NUCLEOTIDE SEQUENCE [LARGE SCALE GENOMIC DNA]</scope>
    <source>
        <strain evidence="3">MP104C</strain>
    </source>
</reference>
<evidence type="ECO:0000313" key="2">
    <source>
        <dbReference type="EMBL" id="ACA58697.1"/>
    </source>
</evidence>
<keyword evidence="3" id="KW-1185">Reference proteome</keyword>
<dbReference type="Gene3D" id="3.40.50.720">
    <property type="entry name" value="NAD(P)-binding Rossmann-like Domain"/>
    <property type="match status" value="1"/>
</dbReference>
<dbReference type="HOGENOM" id="CLU_762366_0_0_9"/>
<reference evidence="2 3" key="2">
    <citation type="journal article" date="2008" name="Science">
        <title>Environmental genomics reveals a single-species ecosystem deep within Earth.</title>
        <authorList>
            <person name="Chivian D."/>
            <person name="Brodie E.L."/>
            <person name="Alm E.J."/>
            <person name="Culley D.E."/>
            <person name="Dehal P.S."/>
            <person name="Desantis T.Z."/>
            <person name="Gihring T.M."/>
            <person name="Lapidus A."/>
            <person name="Lin L.H."/>
            <person name="Lowry S.R."/>
            <person name="Moser D.P."/>
            <person name="Richardson P.M."/>
            <person name="Southam G."/>
            <person name="Wanger G."/>
            <person name="Pratt L.M."/>
            <person name="Andersen G.L."/>
            <person name="Hazen T.C."/>
            <person name="Brockman F.J."/>
            <person name="Arkin A.P."/>
            <person name="Onstott T.C."/>
        </authorList>
    </citation>
    <scope>NUCLEOTIDE SEQUENCE [LARGE SCALE GENOMIC DNA]</scope>
    <source>
        <strain evidence="2 3">MP104C</strain>
    </source>
</reference>
<organism evidence="2 3">
    <name type="scientific">Desulforudis audaxviator (strain MP104C)</name>
    <dbReference type="NCBI Taxonomy" id="477974"/>
    <lineage>
        <taxon>Bacteria</taxon>
        <taxon>Bacillati</taxon>
        <taxon>Bacillota</taxon>
        <taxon>Clostridia</taxon>
        <taxon>Thermoanaerobacterales</taxon>
        <taxon>Candidatus Desulforudaceae</taxon>
        <taxon>Candidatus Desulforudis</taxon>
    </lineage>
</organism>
<evidence type="ECO:0000259" key="1">
    <source>
        <dbReference type="Pfam" id="PF01488"/>
    </source>
</evidence>
<name>B1I1H2_DESAP</name>
<protein>
    <submittedName>
        <fullName evidence="2">Shikimate/quinate 5-dehydrogenase</fullName>
    </submittedName>
</protein>
<dbReference type="EMBL" id="CP000860">
    <property type="protein sequence ID" value="ACA58697.1"/>
    <property type="molecule type" value="Genomic_DNA"/>
</dbReference>
<evidence type="ECO:0000313" key="3">
    <source>
        <dbReference type="Proteomes" id="UP000008544"/>
    </source>
</evidence>
<dbReference type="SUPFAM" id="SSF51735">
    <property type="entry name" value="NAD(P)-binding Rossmann-fold domains"/>
    <property type="match status" value="1"/>
</dbReference>
<dbReference type="Proteomes" id="UP000008544">
    <property type="component" value="Chromosome"/>
</dbReference>
<sequence>MRRFDYLDRFAFVIHPLSVGDVSRKFKFARRLPDSWVEAALRLLPPLKTAEITGVRSEHNEVAGWFISCPLTTRQIMSLDPDYVLQKVIQTGKRAEKLGARILGLGAFTKVVGDAGISVAKALDIPVTTGNSYTIATAIQGAREAARLMGHNLAEAEVAVVGAAGAIGSVCARILAREAKRMTLVGRNQQKLELVADSILADCGLAARITSDLAGALRRADVVVTVTSAVDTIIEPEHLKPGAVVCDVARPRDVSRRVVEVRDDVLVIEGGVVEVPGPVDFHLNFGFPPRMAYACMAETMILALEKRFESFTLGRELTVRQVEEIAALAEKHGFKMAGFRSFERAVSPEEIARIAENARRRLDKGEGAHYN</sequence>
<dbReference type="InterPro" id="IPR006151">
    <property type="entry name" value="Shikm_DH/Glu-tRNA_Rdtase"/>
</dbReference>
<accession>B1I1H2</accession>
<proteinExistence type="predicted"/>
<gene>
    <name evidence="2" type="ordered locus">Daud_0129</name>
</gene>
<dbReference type="InterPro" id="IPR036291">
    <property type="entry name" value="NAD(P)-bd_dom_sf"/>
</dbReference>
<dbReference type="AlphaFoldDB" id="B1I1H2"/>
<dbReference type="eggNOG" id="COG5322">
    <property type="taxonomic scope" value="Bacteria"/>
</dbReference>
<dbReference type="Pfam" id="PF01488">
    <property type="entry name" value="Shikimate_DH"/>
    <property type="match status" value="1"/>
</dbReference>
<feature type="domain" description="Quinate/shikimate 5-dehydrogenase/glutamyl-tRNA reductase" evidence="1">
    <location>
        <begin position="146"/>
        <end position="263"/>
    </location>
</feature>
<dbReference type="KEGG" id="dau:Daud_0129"/>